<evidence type="ECO:0000256" key="2">
    <source>
        <dbReference type="SAM" id="Phobius"/>
    </source>
</evidence>
<evidence type="ECO:0000256" key="1">
    <source>
        <dbReference type="ARBA" id="ARBA00022729"/>
    </source>
</evidence>
<evidence type="ECO:0000259" key="3">
    <source>
        <dbReference type="PROSITE" id="PS51677"/>
    </source>
</evidence>
<dbReference type="SUPFAM" id="SSF88713">
    <property type="entry name" value="Glycoside hydrolase/deacetylase"/>
    <property type="match status" value="1"/>
</dbReference>
<evidence type="ECO:0000313" key="5">
    <source>
        <dbReference type="Proteomes" id="UP000624703"/>
    </source>
</evidence>
<gene>
    <name evidence="4" type="ORF">JIN82_05070</name>
</gene>
<feature type="transmembrane region" description="Helical" evidence="2">
    <location>
        <begin position="6"/>
        <end position="26"/>
    </location>
</feature>
<sequence length="256" mass="29502">MNPLDWPICVQVILVLIALAGFLFFLSRHAFWKGNRPKNWPRVLMYHHIDPYKEASGMNTPPQLLEKQLQYFQKRGAKFYTMSELAEAEPHDNMVAITVDDGYEDNHRYLFPLLRKYKAKATIYYAPNLKDDRLMNELQMREMVESGLVEFGAHTMDHVNLLNVPDSIAKTQILQSKEAVEKLTGQPCTSFAYPYGRYGSAHVKILHKLGFKTACTTKKMIRPLMESPLQTPRVSTNGQASMLQFIISLMNGRYRI</sequence>
<dbReference type="Proteomes" id="UP000624703">
    <property type="component" value="Unassembled WGS sequence"/>
</dbReference>
<dbReference type="RefSeq" id="WP_200310561.1">
    <property type="nucleotide sequence ID" value="NZ_JAENIM010000022.1"/>
</dbReference>
<evidence type="ECO:0000313" key="4">
    <source>
        <dbReference type="EMBL" id="MBK1790527.1"/>
    </source>
</evidence>
<feature type="domain" description="NodB homology" evidence="3">
    <location>
        <begin position="93"/>
        <end position="256"/>
    </location>
</feature>
<dbReference type="Gene3D" id="3.20.20.370">
    <property type="entry name" value="Glycoside hydrolase/deacetylase"/>
    <property type="match status" value="1"/>
</dbReference>
<organism evidence="4 5">
    <name type="scientific">Persicirhabdus sediminis</name>
    <dbReference type="NCBI Taxonomy" id="454144"/>
    <lineage>
        <taxon>Bacteria</taxon>
        <taxon>Pseudomonadati</taxon>
        <taxon>Verrucomicrobiota</taxon>
        <taxon>Verrucomicrobiia</taxon>
        <taxon>Verrucomicrobiales</taxon>
        <taxon>Verrucomicrobiaceae</taxon>
        <taxon>Persicirhabdus</taxon>
    </lineage>
</organism>
<dbReference type="GO" id="GO:0005975">
    <property type="term" value="P:carbohydrate metabolic process"/>
    <property type="evidence" value="ECO:0007669"/>
    <property type="project" value="InterPro"/>
</dbReference>
<keyword evidence="2" id="KW-0472">Membrane</keyword>
<keyword evidence="2" id="KW-1133">Transmembrane helix</keyword>
<dbReference type="EMBL" id="JAENIM010000022">
    <property type="protein sequence ID" value="MBK1790527.1"/>
    <property type="molecule type" value="Genomic_DNA"/>
</dbReference>
<dbReference type="PROSITE" id="PS51677">
    <property type="entry name" value="NODB"/>
    <property type="match status" value="1"/>
</dbReference>
<keyword evidence="2" id="KW-0812">Transmembrane</keyword>
<keyword evidence="5" id="KW-1185">Reference proteome</keyword>
<keyword evidence="1" id="KW-0732">Signal</keyword>
<dbReference type="AlphaFoldDB" id="A0A8J7MCB9"/>
<comment type="caution">
    <text evidence="4">The sequence shown here is derived from an EMBL/GenBank/DDBJ whole genome shotgun (WGS) entry which is preliminary data.</text>
</comment>
<dbReference type="CDD" id="cd10918">
    <property type="entry name" value="CE4_NodB_like_5s_6s"/>
    <property type="match status" value="1"/>
</dbReference>
<name>A0A8J7MCB9_9BACT</name>
<reference evidence="4" key="1">
    <citation type="submission" date="2021-01" db="EMBL/GenBank/DDBJ databases">
        <title>Modified the classification status of verrucomicrobia.</title>
        <authorList>
            <person name="Feng X."/>
        </authorList>
    </citation>
    <scope>NUCLEOTIDE SEQUENCE</scope>
    <source>
        <strain evidence="4">_KCTC 22039</strain>
    </source>
</reference>
<dbReference type="InterPro" id="IPR002509">
    <property type="entry name" value="NODB_dom"/>
</dbReference>
<dbReference type="PANTHER" id="PTHR34216">
    <property type="match status" value="1"/>
</dbReference>
<protein>
    <submittedName>
        <fullName evidence="4">Polysaccharide deacetylase family protein</fullName>
    </submittedName>
</protein>
<accession>A0A8J7MCB9</accession>
<dbReference type="GO" id="GO:0016810">
    <property type="term" value="F:hydrolase activity, acting on carbon-nitrogen (but not peptide) bonds"/>
    <property type="evidence" value="ECO:0007669"/>
    <property type="project" value="InterPro"/>
</dbReference>
<dbReference type="Pfam" id="PF01522">
    <property type="entry name" value="Polysacc_deac_1"/>
    <property type="match status" value="1"/>
</dbReference>
<dbReference type="InterPro" id="IPR011330">
    <property type="entry name" value="Glyco_hydro/deAcase_b/a-brl"/>
</dbReference>
<dbReference type="InterPro" id="IPR051398">
    <property type="entry name" value="Polysacch_Deacetylase"/>
</dbReference>
<dbReference type="PANTHER" id="PTHR34216:SF7">
    <property type="entry name" value="POLY-BETA-1,6-N-ACETYL-D-GLUCOSAMINE N-DEACETYLASE"/>
    <property type="match status" value="1"/>
</dbReference>
<proteinExistence type="predicted"/>